<organism evidence="4 5">
    <name type="scientific">Peronospora matthiolae</name>
    <dbReference type="NCBI Taxonomy" id="2874970"/>
    <lineage>
        <taxon>Eukaryota</taxon>
        <taxon>Sar</taxon>
        <taxon>Stramenopiles</taxon>
        <taxon>Oomycota</taxon>
        <taxon>Peronosporomycetes</taxon>
        <taxon>Peronosporales</taxon>
        <taxon>Peronosporaceae</taxon>
        <taxon>Peronospora</taxon>
    </lineage>
</organism>
<evidence type="ECO:0000256" key="2">
    <source>
        <dbReference type="SAM" id="Phobius"/>
    </source>
</evidence>
<gene>
    <name evidence="4" type="ORF">PM001_LOCUS18500</name>
</gene>
<keyword evidence="2" id="KW-0812">Transmembrane</keyword>
<feature type="region of interest" description="Disordered" evidence="1">
    <location>
        <begin position="85"/>
        <end position="157"/>
    </location>
</feature>
<evidence type="ECO:0000256" key="1">
    <source>
        <dbReference type="SAM" id="MobiDB-lite"/>
    </source>
</evidence>
<protein>
    <submittedName>
        <fullName evidence="4">Uncharacterized protein</fullName>
    </submittedName>
</protein>
<feature type="signal peptide" evidence="3">
    <location>
        <begin position="1"/>
        <end position="18"/>
    </location>
</feature>
<name>A0AAV1UG52_9STRA</name>
<evidence type="ECO:0000256" key="3">
    <source>
        <dbReference type="SAM" id="SignalP"/>
    </source>
</evidence>
<dbReference type="EMBL" id="CAKLBY020000194">
    <property type="protein sequence ID" value="CAK7933350.1"/>
    <property type="molecule type" value="Genomic_DNA"/>
</dbReference>
<feature type="transmembrane region" description="Helical" evidence="2">
    <location>
        <begin position="165"/>
        <end position="185"/>
    </location>
</feature>
<evidence type="ECO:0000313" key="4">
    <source>
        <dbReference type="EMBL" id="CAK7933350.1"/>
    </source>
</evidence>
<evidence type="ECO:0000313" key="5">
    <source>
        <dbReference type="Proteomes" id="UP001162060"/>
    </source>
</evidence>
<keyword evidence="3" id="KW-0732">Signal</keyword>
<dbReference type="Proteomes" id="UP001162060">
    <property type="component" value="Unassembled WGS sequence"/>
</dbReference>
<dbReference type="AlphaFoldDB" id="A0AAV1UG52"/>
<sequence length="211" mass="22171">MRLCVVLIPFVAASVANCASVTGLDPRSVEDVTTKFLAARGLRAQSEPFQEERAVPVTDEVLAGPRVEQVLTHVVQDQPQFASAVAQANRAHATPEAVPVHQPNADVPAGPQTHPEPQQARATAEAPEAGATSPKAKELTPEQQKNSHAQAHAAPEKTSKLRKTFYWLAGILGVTGAATLLFKLWQNHHSGPPESTAAAGTLAPPAASSLV</sequence>
<feature type="region of interest" description="Disordered" evidence="1">
    <location>
        <begin position="191"/>
        <end position="211"/>
    </location>
</feature>
<accession>A0AAV1UG52</accession>
<reference evidence="4" key="1">
    <citation type="submission" date="2024-01" db="EMBL/GenBank/DDBJ databases">
        <authorList>
            <person name="Webb A."/>
        </authorList>
    </citation>
    <scope>NUCLEOTIDE SEQUENCE</scope>
    <source>
        <strain evidence="4">Pm1</strain>
    </source>
</reference>
<feature type="compositionally biased region" description="Low complexity" evidence="1">
    <location>
        <begin position="196"/>
        <end position="211"/>
    </location>
</feature>
<keyword evidence="2" id="KW-0472">Membrane</keyword>
<feature type="compositionally biased region" description="Low complexity" evidence="1">
    <location>
        <begin position="115"/>
        <end position="132"/>
    </location>
</feature>
<feature type="chain" id="PRO_5043852905" evidence="3">
    <location>
        <begin position="19"/>
        <end position="211"/>
    </location>
</feature>
<keyword evidence="2" id="KW-1133">Transmembrane helix</keyword>
<proteinExistence type="predicted"/>
<comment type="caution">
    <text evidence="4">The sequence shown here is derived from an EMBL/GenBank/DDBJ whole genome shotgun (WGS) entry which is preliminary data.</text>
</comment>